<gene>
    <name evidence="2" type="ORF">GETHED_17590</name>
</gene>
<keyword evidence="1" id="KW-0472">Membrane</keyword>
<keyword evidence="1" id="KW-0812">Transmembrane</keyword>
<evidence type="ECO:0000256" key="1">
    <source>
        <dbReference type="SAM" id="Phobius"/>
    </source>
</evidence>
<proteinExistence type="predicted"/>
<sequence>MSDAFPTPVPVPAPGAKAAKVCGILAIVFALTCAGIPVAIILGIVALVQQAKAKRLAKADPQSYAPVPATGLVTGIIGLVLPLLMLPFVGIASAIAIPALLVQRERAREVAVQANLDAARRRAEAEVLALQAKAPGQVPPQEAVIRALAADPAILALRNPVTPSAPAVQRGTSGPLGTVLVYPGQEQEGGVTIWSVKFRAVVRQGGQNRELEGEVITHTQEQVQGRTEDGWEVVNPPTPQN</sequence>
<keyword evidence="3" id="KW-1185">Reference proteome</keyword>
<comment type="caution">
    <text evidence="2">The sequence shown here is derived from an EMBL/GenBank/DDBJ whole genome shotgun (WGS) entry which is preliminary data.</text>
</comment>
<feature type="transmembrane region" description="Helical" evidence="1">
    <location>
        <begin position="24"/>
        <end position="48"/>
    </location>
</feature>
<evidence type="ECO:0000313" key="2">
    <source>
        <dbReference type="EMBL" id="GLH67395.1"/>
    </source>
</evidence>
<accession>A0ABQ5PZ57</accession>
<dbReference type="EMBL" id="BSDC01000002">
    <property type="protein sequence ID" value="GLH67395.1"/>
    <property type="molecule type" value="Genomic_DNA"/>
</dbReference>
<evidence type="ECO:0008006" key="4">
    <source>
        <dbReference type="Google" id="ProtNLM"/>
    </source>
</evidence>
<evidence type="ECO:0000313" key="3">
    <source>
        <dbReference type="Proteomes" id="UP001165044"/>
    </source>
</evidence>
<protein>
    <recommendedName>
        <fullName evidence="4">DUF4190 domain-containing protein</fullName>
    </recommendedName>
</protein>
<keyword evidence="1" id="KW-1133">Transmembrane helix</keyword>
<reference evidence="2" key="1">
    <citation type="journal article" date="2023" name="Antonie Van Leeuwenhoek">
        <title>Mesoterricola silvestris gen. nov., sp. nov., Mesoterricola sediminis sp. nov., Geothrix oryzae sp. nov., Geothrix edaphica sp. nov., Geothrix rubra sp. nov., and Geothrix limicola sp. nov., six novel members of Acidobacteriota isolated from soils.</title>
        <authorList>
            <person name="Itoh H."/>
            <person name="Sugisawa Y."/>
            <person name="Mise K."/>
            <person name="Xu Z."/>
            <person name="Kuniyasu M."/>
            <person name="Ushijima N."/>
            <person name="Kawano K."/>
            <person name="Kobayashi E."/>
            <person name="Shiratori Y."/>
            <person name="Masuda Y."/>
            <person name="Senoo K."/>
        </authorList>
    </citation>
    <scope>NUCLEOTIDE SEQUENCE</scope>
    <source>
        <strain evidence="2">Red802</strain>
    </source>
</reference>
<organism evidence="2 3">
    <name type="scientific">Geothrix edaphica</name>
    <dbReference type="NCBI Taxonomy" id="2927976"/>
    <lineage>
        <taxon>Bacteria</taxon>
        <taxon>Pseudomonadati</taxon>
        <taxon>Acidobacteriota</taxon>
        <taxon>Holophagae</taxon>
        <taxon>Holophagales</taxon>
        <taxon>Holophagaceae</taxon>
        <taxon>Geothrix</taxon>
    </lineage>
</organism>
<dbReference type="Proteomes" id="UP001165044">
    <property type="component" value="Unassembled WGS sequence"/>
</dbReference>
<dbReference type="RefSeq" id="WP_285608516.1">
    <property type="nucleotide sequence ID" value="NZ_BSDC01000002.1"/>
</dbReference>
<feature type="transmembrane region" description="Helical" evidence="1">
    <location>
        <begin position="69"/>
        <end position="102"/>
    </location>
</feature>
<name>A0ABQ5PZ57_9BACT</name>